<sequence>MKIDISNPNTGQVVTDDIIEEEILELFPVKSLVRFKSVSKQWKSMIESSYFAKKRLARFPNPKLVVLRSEISTDRCWSSSDLPVSVGFGRDIVTGKYKVILMYLFDSRTLIKAEVFNLDNGERRYIYFPIFHNELCNDKTSIFANGSLYWLTKPVSVFTSKLTNLGAIDLHTEKFRYVLLPTWYTIYSESAYLWSLRDRLCLSDVPQYSNYVGVWSLQQEKPSVKWEKLLSINISNINCLDVNYWKLGLAAGFLRHGKNKASKEEVMNEHNRTVLYTENLGSSV</sequence>
<feature type="domain" description="F-box" evidence="1">
    <location>
        <begin position="21"/>
        <end position="52"/>
    </location>
</feature>
<evidence type="ECO:0000313" key="4">
    <source>
        <dbReference type="Proteomes" id="UP000489600"/>
    </source>
</evidence>
<dbReference type="Proteomes" id="UP000489600">
    <property type="component" value="Unassembled WGS sequence"/>
</dbReference>
<dbReference type="OrthoDB" id="1059987at2759"/>
<comment type="caution">
    <text evidence="3">The sequence shown here is derived from an EMBL/GenBank/DDBJ whole genome shotgun (WGS) entry which is preliminary data.</text>
</comment>
<dbReference type="Pfam" id="PF00646">
    <property type="entry name" value="F-box"/>
    <property type="match status" value="1"/>
</dbReference>
<dbReference type="AlphaFoldDB" id="A0A565BZ48"/>
<dbReference type="PANTHER" id="PTHR31672">
    <property type="entry name" value="BNACNNG10540D PROTEIN"/>
    <property type="match status" value="1"/>
</dbReference>
<dbReference type="Pfam" id="PF07734">
    <property type="entry name" value="FBA_1"/>
    <property type="match status" value="1"/>
</dbReference>
<dbReference type="InterPro" id="IPR001810">
    <property type="entry name" value="F-box_dom"/>
</dbReference>
<evidence type="ECO:0000259" key="2">
    <source>
        <dbReference type="Pfam" id="PF07734"/>
    </source>
</evidence>
<accession>A0A565BZ48</accession>
<dbReference type="PANTHER" id="PTHR31672:SF13">
    <property type="entry name" value="F-BOX PROTEIN CPR30-LIKE"/>
    <property type="match status" value="1"/>
</dbReference>
<evidence type="ECO:0000313" key="3">
    <source>
        <dbReference type="EMBL" id="VVB06614.1"/>
    </source>
</evidence>
<proteinExistence type="predicted"/>
<protein>
    <recommendedName>
        <fullName evidence="5">F-box domain-containing protein</fullName>
    </recommendedName>
</protein>
<evidence type="ECO:0000259" key="1">
    <source>
        <dbReference type="Pfam" id="PF00646"/>
    </source>
</evidence>
<gene>
    <name evidence="3" type="ORF">ANE_LOCUS17058</name>
</gene>
<organism evidence="3 4">
    <name type="scientific">Arabis nemorensis</name>
    <dbReference type="NCBI Taxonomy" id="586526"/>
    <lineage>
        <taxon>Eukaryota</taxon>
        <taxon>Viridiplantae</taxon>
        <taxon>Streptophyta</taxon>
        <taxon>Embryophyta</taxon>
        <taxon>Tracheophyta</taxon>
        <taxon>Spermatophyta</taxon>
        <taxon>Magnoliopsida</taxon>
        <taxon>eudicotyledons</taxon>
        <taxon>Gunneridae</taxon>
        <taxon>Pentapetalae</taxon>
        <taxon>rosids</taxon>
        <taxon>malvids</taxon>
        <taxon>Brassicales</taxon>
        <taxon>Brassicaceae</taxon>
        <taxon>Arabideae</taxon>
        <taxon>Arabis</taxon>
    </lineage>
</organism>
<reference evidence="3" key="1">
    <citation type="submission" date="2019-07" db="EMBL/GenBank/DDBJ databases">
        <authorList>
            <person name="Dittberner H."/>
        </authorList>
    </citation>
    <scope>NUCLEOTIDE SEQUENCE [LARGE SCALE GENOMIC DNA]</scope>
</reference>
<keyword evidence="4" id="KW-1185">Reference proteome</keyword>
<dbReference type="InterPro" id="IPR050796">
    <property type="entry name" value="SCF_F-box_component"/>
</dbReference>
<name>A0A565BZ48_9BRAS</name>
<feature type="domain" description="F-box associated beta-propeller type 1" evidence="2">
    <location>
        <begin position="86"/>
        <end position="237"/>
    </location>
</feature>
<dbReference type="EMBL" id="CABITT030000005">
    <property type="protein sequence ID" value="VVB06614.1"/>
    <property type="molecule type" value="Genomic_DNA"/>
</dbReference>
<dbReference type="InterPro" id="IPR017451">
    <property type="entry name" value="F-box-assoc_interact_dom"/>
</dbReference>
<dbReference type="InterPro" id="IPR006527">
    <property type="entry name" value="F-box-assoc_dom_typ1"/>
</dbReference>
<dbReference type="SUPFAM" id="SSF81383">
    <property type="entry name" value="F-box domain"/>
    <property type="match status" value="1"/>
</dbReference>
<evidence type="ECO:0008006" key="5">
    <source>
        <dbReference type="Google" id="ProtNLM"/>
    </source>
</evidence>
<dbReference type="NCBIfam" id="TIGR01640">
    <property type="entry name" value="F_box_assoc_1"/>
    <property type="match status" value="1"/>
</dbReference>
<dbReference type="InterPro" id="IPR036047">
    <property type="entry name" value="F-box-like_dom_sf"/>
</dbReference>